<evidence type="ECO:0000259" key="5">
    <source>
        <dbReference type="PROSITE" id="PS51206"/>
    </source>
</evidence>
<reference evidence="6 7" key="1">
    <citation type="submission" date="2020-08" db="EMBL/GenBank/DDBJ databases">
        <title>Genomic Encyclopedia of Type Strains, Phase IV (KMG-IV): sequencing the most valuable type-strain genomes for metagenomic binning, comparative biology and taxonomic classification.</title>
        <authorList>
            <person name="Goeker M."/>
        </authorList>
    </citation>
    <scope>NUCLEOTIDE SEQUENCE [LARGE SCALE GENOMIC DNA]</scope>
    <source>
        <strain evidence="6 7">DSM 28570</strain>
    </source>
</reference>
<dbReference type="Pfam" id="PF08706">
    <property type="entry name" value="D5_N"/>
    <property type="match status" value="1"/>
</dbReference>
<feature type="domain" description="SF3 helicase" evidence="5">
    <location>
        <begin position="214"/>
        <end position="372"/>
    </location>
</feature>
<dbReference type="InterPro" id="IPR036390">
    <property type="entry name" value="WH_DNA-bd_sf"/>
</dbReference>
<feature type="region of interest" description="Disordered" evidence="4">
    <location>
        <begin position="1"/>
        <end position="48"/>
    </location>
</feature>
<dbReference type="GO" id="GO:0004386">
    <property type="term" value="F:helicase activity"/>
    <property type="evidence" value="ECO:0007669"/>
    <property type="project" value="UniProtKB-KW"/>
</dbReference>
<dbReference type="InterPro" id="IPR027417">
    <property type="entry name" value="P-loop_NTPase"/>
</dbReference>
<evidence type="ECO:0000256" key="1">
    <source>
        <dbReference type="ARBA" id="ARBA00022741"/>
    </source>
</evidence>
<dbReference type="SUPFAM" id="SSF46785">
    <property type="entry name" value="Winged helix' DNA-binding domain"/>
    <property type="match status" value="1"/>
</dbReference>
<evidence type="ECO:0000313" key="6">
    <source>
        <dbReference type="EMBL" id="MBB5348265.1"/>
    </source>
</evidence>
<keyword evidence="1" id="KW-0547">Nucleotide-binding</keyword>
<sequence length="494" mass="54871">MNAEAFSKEDLKAKMRQAMADEKRRHPPGGEKQKTTTKKAKGSASPAGSKKGLILYYQNPLDAAKKFSGTGRKKIYWQSCLYEYTGSAYQEKTTDDVKADIYRFLEGAKVINPKTEAIQPYNPNRNRVGEILEALRATVNLPDTLKPPCFISGSDYREYLAVKNGLLDIDNRQLIEPTPDFFTLNSLPFSYDRDAADPAEWLKFLESIWPDDRQAIDCLQEIIGYLLTADTSQQKIFSIVGPMRSGKGTVGRIMTALLGPDNVCAPTLGSLAQQFGLAGLIGKKAAIISDARLSSKADQAAIAERLLSISGEDHQGVPRKFLSDYNGPLQVRFVIFSNEIPRLADASGALPSRFILLTMKKSFLGQEDHGLTKRLMRELPAILNWSLDGLDRLNRRGFFIQPDNGKEAIQELADLASPISAFLREKCVQGPEHTVSAKSLYTAWCAWCEDQGRDYPGNLQSFGRDLRAAIPGLSLVRPRTFDGRQRMYQGVSLC</sequence>
<dbReference type="AlphaFoldDB" id="A0A840URI9"/>
<keyword evidence="7" id="KW-1185">Reference proteome</keyword>
<gene>
    <name evidence="6" type="ORF">HNQ81_001996</name>
</gene>
<dbReference type="PANTHER" id="PTHR35372:SF2">
    <property type="entry name" value="SF3 HELICASE DOMAIN-CONTAINING PROTEIN"/>
    <property type="match status" value="1"/>
</dbReference>
<evidence type="ECO:0000313" key="7">
    <source>
        <dbReference type="Proteomes" id="UP000539642"/>
    </source>
</evidence>
<dbReference type="Pfam" id="PF19263">
    <property type="entry name" value="DUF5906"/>
    <property type="match status" value="1"/>
</dbReference>
<dbReference type="InterPro" id="IPR036388">
    <property type="entry name" value="WH-like_DNA-bd_sf"/>
</dbReference>
<evidence type="ECO:0000256" key="4">
    <source>
        <dbReference type="SAM" id="MobiDB-lite"/>
    </source>
</evidence>
<dbReference type="Gene3D" id="1.10.10.10">
    <property type="entry name" value="Winged helix-like DNA-binding domain superfamily/Winged helix DNA-binding domain"/>
    <property type="match status" value="1"/>
</dbReference>
<name>A0A840URI9_9BACT</name>
<dbReference type="Proteomes" id="UP000539642">
    <property type="component" value="Unassembled WGS sequence"/>
</dbReference>
<proteinExistence type="predicted"/>
<dbReference type="InterPro" id="IPR051620">
    <property type="entry name" value="ORF904-like_C"/>
</dbReference>
<dbReference type="NCBIfam" id="TIGR01613">
    <property type="entry name" value="primase_Cterm"/>
    <property type="match status" value="1"/>
</dbReference>
<dbReference type="InterPro" id="IPR006500">
    <property type="entry name" value="Helicase_put_C_phage/plasmid"/>
</dbReference>
<evidence type="ECO:0000256" key="2">
    <source>
        <dbReference type="ARBA" id="ARBA00022801"/>
    </source>
</evidence>
<comment type="caution">
    <text evidence="6">The sequence shown here is derived from an EMBL/GenBank/DDBJ whole genome shotgun (WGS) entry which is preliminary data.</text>
</comment>
<dbReference type="InterPro" id="IPR014818">
    <property type="entry name" value="Phage/plasmid_primase_P4_C"/>
</dbReference>
<dbReference type="Gene3D" id="3.40.50.300">
    <property type="entry name" value="P-loop containing nucleotide triphosphate hydrolases"/>
    <property type="match status" value="1"/>
</dbReference>
<dbReference type="EMBL" id="JACHEO010000010">
    <property type="protein sequence ID" value="MBB5348265.1"/>
    <property type="molecule type" value="Genomic_DNA"/>
</dbReference>
<keyword evidence="6" id="KW-0347">Helicase</keyword>
<dbReference type="InterPro" id="IPR014015">
    <property type="entry name" value="Helicase_SF3_DNA-vir"/>
</dbReference>
<dbReference type="InterPro" id="IPR045455">
    <property type="entry name" value="NrS-1_pol-like_helicase"/>
</dbReference>
<keyword evidence="2" id="KW-0378">Hydrolase</keyword>
<dbReference type="SUPFAM" id="SSF52540">
    <property type="entry name" value="P-loop containing nucleoside triphosphate hydrolases"/>
    <property type="match status" value="1"/>
</dbReference>
<dbReference type="RefSeq" id="WP_183350835.1">
    <property type="nucleotide sequence ID" value="NZ_JACHEO010000010.1"/>
</dbReference>
<evidence type="ECO:0000256" key="3">
    <source>
        <dbReference type="ARBA" id="ARBA00022840"/>
    </source>
</evidence>
<organism evidence="6 7">
    <name type="scientific">Desulfoprunum benzoelyticum</name>
    <dbReference type="NCBI Taxonomy" id="1506996"/>
    <lineage>
        <taxon>Bacteria</taxon>
        <taxon>Pseudomonadati</taxon>
        <taxon>Thermodesulfobacteriota</taxon>
        <taxon>Desulfobulbia</taxon>
        <taxon>Desulfobulbales</taxon>
        <taxon>Desulfobulbaceae</taxon>
        <taxon>Desulfoprunum</taxon>
    </lineage>
</organism>
<keyword evidence="3" id="KW-0067">ATP-binding</keyword>
<protein>
    <submittedName>
        <fullName evidence="6">Putative DNA primase/helicase</fullName>
    </submittedName>
</protein>
<dbReference type="GO" id="GO:0005524">
    <property type="term" value="F:ATP binding"/>
    <property type="evidence" value="ECO:0007669"/>
    <property type="project" value="UniProtKB-KW"/>
</dbReference>
<dbReference type="PANTHER" id="PTHR35372">
    <property type="entry name" value="ATP BINDING PROTEIN-RELATED"/>
    <property type="match status" value="1"/>
</dbReference>
<dbReference type="GO" id="GO:0016787">
    <property type="term" value="F:hydrolase activity"/>
    <property type="evidence" value="ECO:0007669"/>
    <property type="project" value="UniProtKB-KW"/>
</dbReference>
<accession>A0A840URI9</accession>
<feature type="compositionally biased region" description="Basic and acidic residues" evidence="4">
    <location>
        <begin position="1"/>
        <end position="34"/>
    </location>
</feature>
<dbReference type="PROSITE" id="PS51206">
    <property type="entry name" value="SF3_HELICASE_1"/>
    <property type="match status" value="1"/>
</dbReference>